<evidence type="ECO:0000256" key="3">
    <source>
        <dbReference type="ARBA" id="ARBA00022553"/>
    </source>
</evidence>
<keyword evidence="6" id="KW-0808">Transferase</keyword>
<dbReference type="Pfam" id="PF07536">
    <property type="entry name" value="HWE_HK"/>
    <property type="match status" value="1"/>
</dbReference>
<evidence type="ECO:0000256" key="5">
    <source>
        <dbReference type="ARBA" id="ARBA00022643"/>
    </source>
</evidence>
<evidence type="ECO:0000256" key="1">
    <source>
        <dbReference type="ARBA" id="ARBA00000085"/>
    </source>
</evidence>
<reference evidence="13 14" key="1">
    <citation type="submission" date="2020-08" db="EMBL/GenBank/DDBJ databases">
        <title>Genomic Encyclopedia of Type Strains, Phase IV (KMG-IV): sequencing the most valuable type-strain genomes for metagenomic binning, comparative biology and taxonomic classification.</title>
        <authorList>
            <person name="Goeker M."/>
        </authorList>
    </citation>
    <scope>NUCLEOTIDE SEQUENCE [LARGE SCALE GENOMIC DNA]</scope>
    <source>
        <strain evidence="13 14">DSM 23960</strain>
    </source>
</reference>
<evidence type="ECO:0000313" key="14">
    <source>
        <dbReference type="Proteomes" id="UP000529946"/>
    </source>
</evidence>
<evidence type="ECO:0000256" key="2">
    <source>
        <dbReference type="ARBA" id="ARBA00012438"/>
    </source>
</evidence>
<dbReference type="NCBIfam" id="TIGR00229">
    <property type="entry name" value="sensory_box"/>
    <property type="match status" value="1"/>
</dbReference>
<protein>
    <recommendedName>
        <fullName evidence="2">histidine kinase</fullName>
        <ecNumber evidence="2">2.7.13.3</ecNumber>
    </recommendedName>
</protein>
<dbReference type="PROSITE" id="PS50113">
    <property type="entry name" value="PAC"/>
    <property type="match status" value="1"/>
</dbReference>
<keyword evidence="4" id="KW-0285">Flavoprotein</keyword>
<dbReference type="Gene3D" id="3.30.450.20">
    <property type="entry name" value="PAS domain"/>
    <property type="match status" value="1"/>
</dbReference>
<evidence type="ECO:0000256" key="10">
    <source>
        <dbReference type="ARBA" id="ARBA00022840"/>
    </source>
</evidence>
<keyword evidence="14" id="KW-1185">Reference proteome</keyword>
<evidence type="ECO:0000256" key="6">
    <source>
        <dbReference type="ARBA" id="ARBA00022679"/>
    </source>
</evidence>
<dbReference type="GO" id="GO:0005524">
    <property type="term" value="F:ATP binding"/>
    <property type="evidence" value="ECO:0007669"/>
    <property type="project" value="UniProtKB-KW"/>
</dbReference>
<dbReference type="InterPro" id="IPR036890">
    <property type="entry name" value="HATPase_C_sf"/>
</dbReference>
<dbReference type="Pfam" id="PF08448">
    <property type="entry name" value="PAS_4"/>
    <property type="match status" value="1"/>
</dbReference>
<dbReference type="Gene3D" id="3.30.565.10">
    <property type="entry name" value="Histidine kinase-like ATPase, C-terminal domain"/>
    <property type="match status" value="1"/>
</dbReference>
<accession>A0A7W6NPX0</accession>
<sequence length="331" mass="35358">MASDVRDLPDEAIDEAFVQSVLAASNDCIKILSLDGALTYMSEGGKRVMEVSDFNQLRGCPWPSFWDGPSNADAKAAILAAREGRNYRFQGPANTAMGNPRWWDVQVTPIPGPDGRPARLLSVSRDITELKRAEEQQRLLALELNHRMKNMLAMVQAIASQTFRSGGEPAELKTALMDRLATLAAAQDVLTQTTRTGAPLRDIVAQTLRAHGGAAQTSFAGPDVDLSSRCALALSLALHELATNAVKYGALSTDGGRVAVHWSIDAPAFTLSWTESGGPPVQPPTRTGFGSGMIQRALSGYVGGTSELTYAPEGVRFELATTVEALTAEAF</sequence>
<dbReference type="InterPro" id="IPR000700">
    <property type="entry name" value="PAS-assoc_C"/>
</dbReference>
<dbReference type="GO" id="GO:0004673">
    <property type="term" value="F:protein histidine kinase activity"/>
    <property type="evidence" value="ECO:0007669"/>
    <property type="project" value="UniProtKB-EC"/>
</dbReference>
<dbReference type="SMART" id="SM00911">
    <property type="entry name" value="HWE_HK"/>
    <property type="match status" value="1"/>
</dbReference>
<keyword evidence="3" id="KW-0597">Phosphoprotein</keyword>
<dbReference type="InterPro" id="IPR011102">
    <property type="entry name" value="Sig_transdc_His_kinase_HWE"/>
</dbReference>
<dbReference type="AlphaFoldDB" id="A0A7W6NPX0"/>
<dbReference type="InterPro" id="IPR000014">
    <property type="entry name" value="PAS"/>
</dbReference>
<evidence type="ECO:0000256" key="9">
    <source>
        <dbReference type="ARBA" id="ARBA00022777"/>
    </source>
</evidence>
<comment type="caution">
    <text evidence="13">The sequence shown here is derived from an EMBL/GenBank/DDBJ whole genome shotgun (WGS) entry which is preliminary data.</text>
</comment>
<keyword evidence="5" id="KW-0288">FMN</keyword>
<keyword evidence="9" id="KW-0418">Kinase</keyword>
<evidence type="ECO:0000256" key="4">
    <source>
        <dbReference type="ARBA" id="ARBA00022630"/>
    </source>
</evidence>
<evidence type="ECO:0000313" key="13">
    <source>
        <dbReference type="EMBL" id="MBB4082607.1"/>
    </source>
</evidence>
<dbReference type="PANTHER" id="PTHR41523">
    <property type="entry name" value="TWO-COMPONENT SYSTEM SENSOR PROTEIN"/>
    <property type="match status" value="1"/>
</dbReference>
<evidence type="ECO:0000256" key="8">
    <source>
        <dbReference type="ARBA" id="ARBA00022741"/>
    </source>
</evidence>
<evidence type="ECO:0000256" key="11">
    <source>
        <dbReference type="ARBA" id="ARBA00023026"/>
    </source>
</evidence>
<dbReference type="PANTHER" id="PTHR41523:SF7">
    <property type="entry name" value="HISTIDINE KINASE"/>
    <property type="match status" value="1"/>
</dbReference>
<dbReference type="SUPFAM" id="SSF55874">
    <property type="entry name" value="ATPase domain of HSP90 chaperone/DNA topoisomerase II/histidine kinase"/>
    <property type="match status" value="1"/>
</dbReference>
<dbReference type="InterPro" id="IPR035965">
    <property type="entry name" value="PAS-like_dom_sf"/>
</dbReference>
<dbReference type="RefSeq" id="WP_183203668.1">
    <property type="nucleotide sequence ID" value="NZ_BAAAER010000001.1"/>
</dbReference>
<keyword evidence="8" id="KW-0547">Nucleotide-binding</keyword>
<feature type="domain" description="PAC" evidence="12">
    <location>
        <begin position="83"/>
        <end position="139"/>
    </location>
</feature>
<organism evidence="13 14">
    <name type="scientific">Brevundimonas lenta</name>
    <dbReference type="NCBI Taxonomy" id="424796"/>
    <lineage>
        <taxon>Bacteria</taxon>
        <taxon>Pseudomonadati</taxon>
        <taxon>Pseudomonadota</taxon>
        <taxon>Alphaproteobacteria</taxon>
        <taxon>Caulobacterales</taxon>
        <taxon>Caulobacteraceae</taxon>
        <taxon>Brevundimonas</taxon>
    </lineage>
</organism>
<dbReference type="InterPro" id="IPR013656">
    <property type="entry name" value="PAS_4"/>
</dbReference>
<keyword evidence="10" id="KW-0067">ATP-binding</keyword>
<dbReference type="EC" id="2.7.13.3" evidence="2"/>
<proteinExistence type="predicted"/>
<keyword evidence="11" id="KW-0843">Virulence</keyword>
<evidence type="ECO:0000259" key="12">
    <source>
        <dbReference type="PROSITE" id="PS50113"/>
    </source>
</evidence>
<evidence type="ECO:0000256" key="7">
    <source>
        <dbReference type="ARBA" id="ARBA00022737"/>
    </source>
</evidence>
<comment type="catalytic activity">
    <reaction evidence="1">
        <text>ATP + protein L-histidine = ADP + protein N-phospho-L-histidine.</text>
        <dbReference type="EC" id="2.7.13.3"/>
    </reaction>
</comment>
<gene>
    <name evidence="13" type="ORF">GGR12_001446</name>
</gene>
<dbReference type="Proteomes" id="UP000529946">
    <property type="component" value="Unassembled WGS sequence"/>
</dbReference>
<dbReference type="EMBL" id="JACIDM010000001">
    <property type="protein sequence ID" value="MBB4082607.1"/>
    <property type="molecule type" value="Genomic_DNA"/>
</dbReference>
<dbReference type="SUPFAM" id="SSF55785">
    <property type="entry name" value="PYP-like sensor domain (PAS domain)"/>
    <property type="match status" value="1"/>
</dbReference>
<keyword evidence="7" id="KW-0677">Repeat</keyword>
<name>A0A7W6NPX0_9CAUL</name>